<dbReference type="EMBL" id="KN822038">
    <property type="protein sequence ID" value="KIM63000.1"/>
    <property type="molecule type" value="Genomic_DNA"/>
</dbReference>
<accession>A0A0C3DQR9</accession>
<dbReference type="InParanoid" id="A0A0C3DQR9"/>
<name>A0A0C3DQR9_9AGAM</name>
<dbReference type="HOGENOM" id="CLU_2851048_0_0_1"/>
<sequence>MIGLPTIPDLNNPGNVIWMVSNPAYPRFESTQTFNLPRIPSPGLGAISPKQRPYLSKCSRRMPKP</sequence>
<protein>
    <submittedName>
        <fullName evidence="2">Uncharacterized protein</fullName>
    </submittedName>
</protein>
<feature type="region of interest" description="Disordered" evidence="1">
    <location>
        <begin position="39"/>
        <end position="65"/>
    </location>
</feature>
<gene>
    <name evidence="2" type="ORF">SCLCIDRAFT_1214537</name>
</gene>
<keyword evidence="3" id="KW-1185">Reference proteome</keyword>
<organism evidence="2 3">
    <name type="scientific">Scleroderma citrinum Foug A</name>
    <dbReference type="NCBI Taxonomy" id="1036808"/>
    <lineage>
        <taxon>Eukaryota</taxon>
        <taxon>Fungi</taxon>
        <taxon>Dikarya</taxon>
        <taxon>Basidiomycota</taxon>
        <taxon>Agaricomycotina</taxon>
        <taxon>Agaricomycetes</taxon>
        <taxon>Agaricomycetidae</taxon>
        <taxon>Boletales</taxon>
        <taxon>Sclerodermatineae</taxon>
        <taxon>Sclerodermataceae</taxon>
        <taxon>Scleroderma</taxon>
    </lineage>
</organism>
<evidence type="ECO:0000313" key="2">
    <source>
        <dbReference type="EMBL" id="KIM63000.1"/>
    </source>
</evidence>
<evidence type="ECO:0000256" key="1">
    <source>
        <dbReference type="SAM" id="MobiDB-lite"/>
    </source>
</evidence>
<dbReference type="AlphaFoldDB" id="A0A0C3DQR9"/>
<dbReference type="Proteomes" id="UP000053989">
    <property type="component" value="Unassembled WGS sequence"/>
</dbReference>
<reference evidence="3" key="2">
    <citation type="submission" date="2015-01" db="EMBL/GenBank/DDBJ databases">
        <title>Evolutionary Origins and Diversification of the Mycorrhizal Mutualists.</title>
        <authorList>
            <consortium name="DOE Joint Genome Institute"/>
            <consortium name="Mycorrhizal Genomics Consortium"/>
            <person name="Kohler A."/>
            <person name="Kuo A."/>
            <person name="Nagy L.G."/>
            <person name="Floudas D."/>
            <person name="Copeland A."/>
            <person name="Barry K.W."/>
            <person name="Cichocki N."/>
            <person name="Veneault-Fourrey C."/>
            <person name="LaButti K."/>
            <person name="Lindquist E.A."/>
            <person name="Lipzen A."/>
            <person name="Lundell T."/>
            <person name="Morin E."/>
            <person name="Murat C."/>
            <person name="Riley R."/>
            <person name="Ohm R."/>
            <person name="Sun H."/>
            <person name="Tunlid A."/>
            <person name="Henrissat B."/>
            <person name="Grigoriev I.V."/>
            <person name="Hibbett D.S."/>
            <person name="Martin F."/>
        </authorList>
    </citation>
    <scope>NUCLEOTIDE SEQUENCE [LARGE SCALE GENOMIC DNA]</scope>
    <source>
        <strain evidence="3">Foug A</strain>
    </source>
</reference>
<proteinExistence type="predicted"/>
<evidence type="ECO:0000313" key="3">
    <source>
        <dbReference type="Proteomes" id="UP000053989"/>
    </source>
</evidence>
<reference evidence="2 3" key="1">
    <citation type="submission" date="2014-04" db="EMBL/GenBank/DDBJ databases">
        <authorList>
            <consortium name="DOE Joint Genome Institute"/>
            <person name="Kuo A."/>
            <person name="Kohler A."/>
            <person name="Nagy L.G."/>
            <person name="Floudas D."/>
            <person name="Copeland A."/>
            <person name="Barry K.W."/>
            <person name="Cichocki N."/>
            <person name="Veneault-Fourrey C."/>
            <person name="LaButti K."/>
            <person name="Lindquist E.A."/>
            <person name="Lipzen A."/>
            <person name="Lundell T."/>
            <person name="Morin E."/>
            <person name="Murat C."/>
            <person name="Sun H."/>
            <person name="Tunlid A."/>
            <person name="Henrissat B."/>
            <person name="Grigoriev I.V."/>
            <person name="Hibbett D.S."/>
            <person name="Martin F."/>
            <person name="Nordberg H.P."/>
            <person name="Cantor M.N."/>
            <person name="Hua S.X."/>
        </authorList>
    </citation>
    <scope>NUCLEOTIDE SEQUENCE [LARGE SCALE GENOMIC DNA]</scope>
    <source>
        <strain evidence="2 3">Foug A</strain>
    </source>
</reference>